<dbReference type="InParanoid" id="C3ZFU5"/>
<sequence>MTNTFADDVDTHAMLLMEDKEMKTYRQKMLGDKQQHGREMHLLDKERRIAWNSDRGEQNRLLSRLENINKRILEINNKENSRKHVQQTTPLQGYTLTASPKKSNGMEKNAGVAKMQFLSSTWPGVNVYPDVFQDSHGVTQKQVGIKLDPDTSNSFKNRATSLLDHPLTQRTYYHIPVISKGSSHLEPKDKDASPHIKLPSKTKKNRDRKRPSISTDGENNKEKVKPRLVRRPRMDAKVLASLLSVDESVVQTQDQVFKRTRLKANAALRVLADDSQENGEDNEKKNKTTTAKIQRRASVASIHLSSDLLKVGFPALKVREQTWPNTNQSPANSSANSRARRSSLPSLSTTNHGKIMSPGSTVTRRASIGSTSFRTSSLDKLENVIEENEENLERDDTISNLIQSVLPLSRRKKQL</sequence>
<gene>
    <name evidence="2" type="ORF">BRAFLDRAFT_68894</name>
</gene>
<feature type="region of interest" description="Disordered" evidence="1">
    <location>
        <begin position="182"/>
        <end position="231"/>
    </location>
</feature>
<feature type="compositionally biased region" description="Polar residues" evidence="1">
    <location>
        <begin position="358"/>
        <end position="368"/>
    </location>
</feature>
<name>C3ZFU5_BRAFL</name>
<protein>
    <submittedName>
        <fullName evidence="2">Uncharacterized protein</fullName>
    </submittedName>
</protein>
<feature type="compositionally biased region" description="Low complexity" evidence="1">
    <location>
        <begin position="324"/>
        <end position="351"/>
    </location>
</feature>
<organism>
    <name type="scientific">Branchiostoma floridae</name>
    <name type="common">Florida lancelet</name>
    <name type="synonym">Amphioxus</name>
    <dbReference type="NCBI Taxonomy" id="7739"/>
    <lineage>
        <taxon>Eukaryota</taxon>
        <taxon>Metazoa</taxon>
        <taxon>Chordata</taxon>
        <taxon>Cephalochordata</taxon>
        <taxon>Leptocardii</taxon>
        <taxon>Amphioxiformes</taxon>
        <taxon>Branchiostomatidae</taxon>
        <taxon>Branchiostoma</taxon>
    </lineage>
</organism>
<feature type="compositionally biased region" description="Basic and acidic residues" evidence="1">
    <location>
        <begin position="183"/>
        <end position="194"/>
    </location>
</feature>
<feature type="region of interest" description="Disordered" evidence="1">
    <location>
        <begin position="321"/>
        <end position="368"/>
    </location>
</feature>
<proteinExistence type="predicted"/>
<feature type="region of interest" description="Disordered" evidence="1">
    <location>
        <begin position="273"/>
        <end position="292"/>
    </location>
</feature>
<dbReference type="EMBL" id="GG666615">
    <property type="protein sequence ID" value="EEN48583.1"/>
    <property type="molecule type" value="Genomic_DNA"/>
</dbReference>
<evidence type="ECO:0000256" key="1">
    <source>
        <dbReference type="SAM" id="MobiDB-lite"/>
    </source>
</evidence>
<feature type="compositionally biased region" description="Basic residues" evidence="1">
    <location>
        <begin position="198"/>
        <end position="211"/>
    </location>
</feature>
<reference evidence="2" key="1">
    <citation type="journal article" date="2008" name="Nature">
        <title>The amphioxus genome and the evolution of the chordate karyotype.</title>
        <authorList>
            <consortium name="US DOE Joint Genome Institute (JGI-PGF)"/>
            <person name="Putnam N.H."/>
            <person name="Butts T."/>
            <person name="Ferrier D.E.K."/>
            <person name="Furlong R.F."/>
            <person name="Hellsten U."/>
            <person name="Kawashima T."/>
            <person name="Robinson-Rechavi M."/>
            <person name="Shoguchi E."/>
            <person name="Terry A."/>
            <person name="Yu J.-K."/>
            <person name="Benito-Gutierrez E.L."/>
            <person name="Dubchak I."/>
            <person name="Garcia-Fernandez J."/>
            <person name="Gibson-Brown J.J."/>
            <person name="Grigoriev I.V."/>
            <person name="Horton A.C."/>
            <person name="de Jong P.J."/>
            <person name="Jurka J."/>
            <person name="Kapitonov V.V."/>
            <person name="Kohara Y."/>
            <person name="Kuroki Y."/>
            <person name="Lindquist E."/>
            <person name="Lucas S."/>
            <person name="Osoegawa K."/>
            <person name="Pennacchio L.A."/>
            <person name="Salamov A.A."/>
            <person name="Satou Y."/>
            <person name="Sauka-Spengler T."/>
            <person name="Schmutz J."/>
            <person name="Shin-I T."/>
            <person name="Toyoda A."/>
            <person name="Bronner-Fraser M."/>
            <person name="Fujiyama A."/>
            <person name="Holland L.Z."/>
            <person name="Holland P.W.H."/>
            <person name="Satoh N."/>
            <person name="Rokhsar D.S."/>
        </authorList>
    </citation>
    <scope>NUCLEOTIDE SEQUENCE [LARGE SCALE GENOMIC DNA]</scope>
    <source>
        <strain evidence="2">S238N-H82</strain>
        <tissue evidence="2">Testes</tissue>
    </source>
</reference>
<evidence type="ECO:0000313" key="2">
    <source>
        <dbReference type="EMBL" id="EEN48583.1"/>
    </source>
</evidence>
<dbReference type="AlphaFoldDB" id="C3ZFU5"/>
<accession>C3ZFU5</accession>